<feature type="compositionally biased region" description="Polar residues" evidence="1">
    <location>
        <begin position="370"/>
        <end position="386"/>
    </location>
</feature>
<sequence>MSDFSLPNTDFSPPQASISKNMQNKGYSQTFSSTVLRELDMRAQQILGHLDPLPVHKHRARAKRYLNVHKPMFQKMELISCHYAASRQIQRTSPAKEAAAAVSSATKKRRTLNGPEEVFGDLEKENESPLRRKGERIDETGPESVVLGHNMPLLAPPSDIPSNESSRGPFSGSPELRPTELSSPERTAQKESPSRFSRISPSKGHMNLNSLLHEQPKDTRMDVEDVDNSEVFAKPLPKQRQTSLQMAGVTGLRPLHKKPSVPSLQKRPSSSNLQKRPSSSNLQSRPSSSNLQSRPSSSSLHKKPSASNLKQSSAPLTLHKKPSVPRLQSKSLIPNLRQSDSLIPPTLQHKSSHSSFQKPMAPPSKPPASNSLHPQKPQGRNFTIPQPFSLYDRPTILSSQKSLSRSPSRTSLNSMSSDVSQRSLSKFQRFKSRFS</sequence>
<dbReference type="VEuPathDB" id="FungiDB:QG37_03627"/>
<dbReference type="Proteomes" id="UP000037122">
    <property type="component" value="Unassembled WGS sequence"/>
</dbReference>
<dbReference type="VEuPathDB" id="FungiDB:CJI96_0004102"/>
<evidence type="ECO:0000313" key="3">
    <source>
        <dbReference type="Proteomes" id="UP000037122"/>
    </source>
</evidence>
<dbReference type="VEuPathDB" id="FungiDB:B9J08_005315"/>
<evidence type="ECO:0000313" key="2">
    <source>
        <dbReference type="EMBL" id="KND99485.1"/>
    </source>
</evidence>
<feature type="compositionally biased region" description="Basic and acidic residues" evidence="1">
    <location>
        <begin position="214"/>
        <end position="223"/>
    </location>
</feature>
<accession>A0A0L0P0K1</accession>
<name>A0A0L0P0K1_CANAR</name>
<evidence type="ECO:0000256" key="1">
    <source>
        <dbReference type="SAM" id="MobiDB-lite"/>
    </source>
</evidence>
<dbReference type="EMBL" id="LGST01000023">
    <property type="protein sequence ID" value="KND99485.1"/>
    <property type="molecule type" value="Genomic_DNA"/>
</dbReference>
<feature type="region of interest" description="Disordered" evidence="1">
    <location>
        <begin position="100"/>
        <end position="435"/>
    </location>
</feature>
<feature type="compositionally biased region" description="Basic and acidic residues" evidence="1">
    <location>
        <begin position="121"/>
        <end position="139"/>
    </location>
</feature>
<feature type="compositionally biased region" description="Polar residues" evidence="1">
    <location>
        <begin position="326"/>
        <end position="341"/>
    </location>
</feature>
<dbReference type="VEuPathDB" id="FungiDB:CJJ07_004471"/>
<reference evidence="3" key="1">
    <citation type="journal article" date="2015" name="BMC Genomics">
        <title>Draft genome of a commonly misdiagnosed multidrug resistant pathogen Candida auris.</title>
        <authorList>
            <person name="Chatterjee S."/>
            <person name="Alampalli S.V."/>
            <person name="Nageshan R.K."/>
            <person name="Chettiar S.T."/>
            <person name="Joshi S."/>
            <person name="Tatu U.S."/>
        </authorList>
    </citation>
    <scope>NUCLEOTIDE SEQUENCE [LARGE SCALE GENOMIC DNA]</scope>
    <source>
        <strain evidence="3">6684</strain>
    </source>
</reference>
<dbReference type="AlphaFoldDB" id="A0A0L0P0K1"/>
<dbReference type="VEuPathDB" id="FungiDB:CJI97_005399"/>
<feature type="compositionally biased region" description="Low complexity" evidence="1">
    <location>
        <begin position="397"/>
        <end position="417"/>
    </location>
</feature>
<proteinExistence type="predicted"/>
<feature type="compositionally biased region" description="Polar residues" evidence="1">
    <location>
        <begin position="305"/>
        <end position="315"/>
    </location>
</feature>
<comment type="caution">
    <text evidence="2">The sequence shown here is derived from an EMBL/GenBank/DDBJ whole genome shotgun (WGS) entry which is preliminary data.</text>
</comment>
<protein>
    <submittedName>
        <fullName evidence="2">Uncharacterized protein</fullName>
    </submittedName>
</protein>
<organism evidence="2 3">
    <name type="scientific">Candidozyma auris</name>
    <name type="common">Yeast</name>
    <name type="synonym">Candida auris</name>
    <dbReference type="NCBI Taxonomy" id="498019"/>
    <lineage>
        <taxon>Eukaryota</taxon>
        <taxon>Fungi</taxon>
        <taxon>Dikarya</taxon>
        <taxon>Ascomycota</taxon>
        <taxon>Saccharomycotina</taxon>
        <taxon>Pichiomycetes</taxon>
        <taxon>Metschnikowiaceae</taxon>
        <taxon>Candidozyma</taxon>
    </lineage>
</organism>
<feature type="region of interest" description="Disordered" evidence="1">
    <location>
        <begin position="1"/>
        <end position="24"/>
    </location>
</feature>
<dbReference type="VEuPathDB" id="FungiDB:CJJ09_004041"/>
<gene>
    <name evidence="2" type="ORF">QG37_03627</name>
</gene>
<feature type="compositionally biased region" description="Low complexity" evidence="1">
    <location>
        <begin position="276"/>
        <end position="299"/>
    </location>
</feature>
<feature type="compositionally biased region" description="Polar residues" evidence="1">
    <location>
        <begin position="262"/>
        <end position="275"/>
    </location>
</feature>